<dbReference type="EC" id="2.4.1.290" evidence="2"/>
<organism evidence="2 3">
    <name type="scientific">Usitatibacter palustris</name>
    <dbReference type="NCBI Taxonomy" id="2732487"/>
    <lineage>
        <taxon>Bacteria</taxon>
        <taxon>Pseudomonadati</taxon>
        <taxon>Pseudomonadota</taxon>
        <taxon>Betaproteobacteria</taxon>
        <taxon>Nitrosomonadales</taxon>
        <taxon>Usitatibacteraceae</taxon>
        <taxon>Usitatibacter</taxon>
    </lineage>
</organism>
<evidence type="ECO:0000313" key="3">
    <source>
        <dbReference type="Proteomes" id="UP000503096"/>
    </source>
</evidence>
<dbReference type="RefSeq" id="WP_171163180.1">
    <property type="nucleotide sequence ID" value="NZ_CP053073.1"/>
</dbReference>
<reference evidence="2 3" key="1">
    <citation type="submission" date="2020-04" db="EMBL/GenBank/DDBJ databases">
        <title>Usitatibacter rugosus gen. nov., sp. nov. and Usitatibacter palustris sp. nov., novel members of Usitatibacteraceae fam. nov. within the order Nitrosomonadales isolated from soil.</title>
        <authorList>
            <person name="Huber K.J."/>
            <person name="Neumann-Schaal M."/>
            <person name="Geppert A."/>
            <person name="Luckner M."/>
            <person name="Wanner G."/>
            <person name="Overmann J."/>
        </authorList>
    </citation>
    <scope>NUCLEOTIDE SEQUENCE [LARGE SCALE GENOMIC DNA]</scope>
    <source>
        <strain evidence="2 3">Swamp67</strain>
    </source>
</reference>
<keyword evidence="2" id="KW-0328">Glycosyltransferase</keyword>
<protein>
    <submittedName>
        <fullName evidence="2">N, N'-diacetylbacillosaminyl-diphospho-undecaprenol alpha-1,3-N-acetylgalactosaminyltransferase</fullName>
        <ecNumber evidence="2">2.4.1.290</ecNumber>
    </submittedName>
</protein>
<dbReference type="Gene3D" id="3.40.50.2000">
    <property type="entry name" value="Glycogen Phosphorylase B"/>
    <property type="match status" value="2"/>
</dbReference>
<dbReference type="InParanoid" id="A0A6M4H7Y2"/>
<dbReference type="Pfam" id="PF13692">
    <property type="entry name" value="Glyco_trans_1_4"/>
    <property type="match status" value="1"/>
</dbReference>
<dbReference type="GO" id="GO:0102335">
    <property type="term" value="F:N,N'-diacetylbacillosaminyl-diphospho-undecaprenol alpha-1,3-N-acetylgalactosaminyltransferase activity"/>
    <property type="evidence" value="ECO:0007669"/>
    <property type="project" value="UniProtKB-EC"/>
</dbReference>
<dbReference type="Proteomes" id="UP000503096">
    <property type="component" value="Chromosome"/>
</dbReference>
<evidence type="ECO:0000259" key="1">
    <source>
        <dbReference type="Pfam" id="PF13579"/>
    </source>
</evidence>
<proteinExistence type="predicted"/>
<dbReference type="CDD" id="cd03808">
    <property type="entry name" value="GT4_CapM-like"/>
    <property type="match status" value="1"/>
</dbReference>
<dbReference type="PANTHER" id="PTHR12526">
    <property type="entry name" value="GLYCOSYLTRANSFERASE"/>
    <property type="match status" value="1"/>
</dbReference>
<keyword evidence="2" id="KW-0808">Transferase</keyword>
<dbReference type="SUPFAM" id="SSF53756">
    <property type="entry name" value="UDP-Glycosyltransferase/glycogen phosphorylase"/>
    <property type="match status" value="1"/>
</dbReference>
<dbReference type="InterPro" id="IPR028098">
    <property type="entry name" value="Glyco_trans_4-like_N"/>
</dbReference>
<feature type="domain" description="Glycosyltransferase subfamily 4-like N-terminal" evidence="1">
    <location>
        <begin position="27"/>
        <end position="176"/>
    </location>
</feature>
<dbReference type="PANTHER" id="PTHR12526:SF638">
    <property type="entry name" value="SPORE COAT PROTEIN SA"/>
    <property type="match status" value="1"/>
</dbReference>
<accession>A0A6M4H7Y2</accession>
<name>A0A6M4H7Y2_9PROT</name>
<sequence>MDPRTPPAVALVSNTSWSLYNFRRPVIETLLARGCRVIALAPRDAYSERLVGLGCEYIEVPIDAKGTNPLRDARAIFDFLRAFRRTRPAFAFNYTIKCSIYATLAGQACGVRCVPVITGAGYAFAKQGWIAGFARQLYRLALRRVEYAWFLNEDDRALFVAQGLLPEGKARILPGGEGVDLQAFDARRASRPAPDSGPFTFLLVARMLWEKGVREFVEAARIVRARLPGTRFQLLGATGVDNPSAIPREQIAAWEREGVIEYLGTTDDVAGAMLASSAVVLPSYYREGIPRVLLEAASLGLPVITTDNVGCRDTVEDGRTGFVVRPRDCADLAAKMVALAAMAPGERRAMGQRGREKMEREFDVRRVVATYVAAIGLPEVAPR</sequence>
<dbReference type="KEGG" id="upl:DSM104440_02505"/>
<dbReference type="AlphaFoldDB" id="A0A6M4H7Y2"/>
<keyword evidence="3" id="KW-1185">Reference proteome</keyword>
<evidence type="ECO:0000313" key="2">
    <source>
        <dbReference type="EMBL" id="QJR15680.1"/>
    </source>
</evidence>
<dbReference type="EMBL" id="CP053073">
    <property type="protein sequence ID" value="QJR15680.1"/>
    <property type="molecule type" value="Genomic_DNA"/>
</dbReference>
<dbReference type="Pfam" id="PF13579">
    <property type="entry name" value="Glyco_trans_4_4"/>
    <property type="match status" value="1"/>
</dbReference>
<gene>
    <name evidence="2" type="primary">pglA</name>
    <name evidence="2" type="ORF">DSM104440_02505</name>
</gene>